<feature type="signal peptide" evidence="1">
    <location>
        <begin position="1"/>
        <end position="33"/>
    </location>
</feature>
<protein>
    <submittedName>
        <fullName evidence="3">Cytochrome c3 family protein</fullName>
    </submittedName>
</protein>
<evidence type="ECO:0000256" key="1">
    <source>
        <dbReference type="SAM" id="SignalP"/>
    </source>
</evidence>
<gene>
    <name evidence="3" type="ORF">JFN91_15220</name>
</gene>
<proteinExistence type="predicted"/>
<comment type="caution">
    <text evidence="3">The sequence shown here is derived from an EMBL/GenBank/DDBJ whole genome shotgun (WGS) entry which is preliminary data.</text>
</comment>
<keyword evidence="1" id="KW-0732">Signal</keyword>
<evidence type="ECO:0000259" key="2">
    <source>
        <dbReference type="Pfam" id="PF09699"/>
    </source>
</evidence>
<accession>A0ABS0YI21</accession>
<dbReference type="EMBL" id="JAEMHL010000008">
    <property type="protein sequence ID" value="MBJ6751564.1"/>
    <property type="molecule type" value="Genomic_DNA"/>
</dbReference>
<feature type="chain" id="PRO_5047056036" evidence="1">
    <location>
        <begin position="34"/>
        <end position="225"/>
    </location>
</feature>
<organism evidence="3 4">
    <name type="scientific">Geomonas anaerohicana</name>
    <dbReference type="NCBI Taxonomy" id="2798583"/>
    <lineage>
        <taxon>Bacteria</taxon>
        <taxon>Pseudomonadati</taxon>
        <taxon>Thermodesulfobacteriota</taxon>
        <taxon>Desulfuromonadia</taxon>
        <taxon>Geobacterales</taxon>
        <taxon>Geobacteraceae</taxon>
        <taxon>Geomonas</taxon>
    </lineage>
</organism>
<dbReference type="RefSeq" id="WP_199390039.1">
    <property type="nucleotide sequence ID" value="NZ_JAEMHL010000008.1"/>
</dbReference>
<name>A0ABS0YI21_9BACT</name>
<dbReference type="Proteomes" id="UP000614714">
    <property type="component" value="Unassembled WGS sequence"/>
</dbReference>
<keyword evidence="4" id="KW-1185">Reference proteome</keyword>
<evidence type="ECO:0000313" key="4">
    <source>
        <dbReference type="Proteomes" id="UP000614714"/>
    </source>
</evidence>
<dbReference type="InterPro" id="IPR036280">
    <property type="entry name" value="Multihaem_cyt_sf"/>
</dbReference>
<reference evidence="3 4" key="1">
    <citation type="submission" date="2020-12" db="EMBL/GenBank/DDBJ databases">
        <title>Geomonas sp. Red421, isolated from paddy soil.</title>
        <authorList>
            <person name="Xu Z."/>
            <person name="Zhang Z."/>
            <person name="Masuda Y."/>
            <person name="Itoh H."/>
            <person name="Senoo K."/>
        </authorList>
    </citation>
    <scope>NUCLEOTIDE SEQUENCE [LARGE SCALE GENOMIC DNA]</scope>
    <source>
        <strain evidence="3 4">Red421</strain>
    </source>
</reference>
<dbReference type="SUPFAM" id="SSF48695">
    <property type="entry name" value="Multiheme cytochromes"/>
    <property type="match status" value="1"/>
</dbReference>
<evidence type="ECO:0000313" key="3">
    <source>
        <dbReference type="EMBL" id="MBJ6751564.1"/>
    </source>
</evidence>
<sequence length="225" mass="23814">MRTEQSKKSAMQRMTGLVCAAAMILGLAQGAGAFGTMGSSANSETCAYTLLLQNSVQARRDYLVKVDEVRGSTYAAGGAVDDMYGNVVPANYSDDQPTGGLTVIFKALTKQSTTRATGTLDSLSASCLSCHDGIGASQINVELRDRPLDRRSMVNSFTSDHPVGMTYDAYVAAGRGYKDVGSNTKMLFVNGKVGCLSCHDPLNTEKGHLVMSDNGSALCKTCHDK</sequence>
<feature type="domain" description="Doubled CXXCH motif" evidence="2">
    <location>
        <begin position="193"/>
        <end position="225"/>
    </location>
</feature>
<dbReference type="Pfam" id="PF09699">
    <property type="entry name" value="Paired_CXXCH_1"/>
    <property type="match status" value="1"/>
</dbReference>
<dbReference type="InterPro" id="IPR010177">
    <property type="entry name" value="Paired_CXXCH_1"/>
</dbReference>